<keyword evidence="8" id="KW-1133">Transmembrane helix</keyword>
<protein>
    <recommendedName>
        <fullName evidence="9">Glycoside hydrolase family 5 domain-containing protein</fullName>
    </recommendedName>
</protein>
<keyword evidence="6" id="KW-0624">Polysaccharide degradation</keyword>
<evidence type="ECO:0000256" key="6">
    <source>
        <dbReference type="ARBA" id="ARBA00023326"/>
    </source>
</evidence>
<evidence type="ECO:0000313" key="10">
    <source>
        <dbReference type="EMBL" id="CCI45939.1"/>
    </source>
</evidence>
<dbReference type="Gene3D" id="3.20.20.80">
    <property type="entry name" value="Glycosidases"/>
    <property type="match status" value="1"/>
</dbReference>
<dbReference type="EMBL" id="CAIX01000112">
    <property type="protein sequence ID" value="CCI45939.1"/>
    <property type="molecule type" value="Genomic_DNA"/>
</dbReference>
<dbReference type="Pfam" id="PF00150">
    <property type="entry name" value="Cellulase"/>
    <property type="match status" value="1"/>
</dbReference>
<evidence type="ECO:0000256" key="4">
    <source>
        <dbReference type="ARBA" id="ARBA00023277"/>
    </source>
</evidence>
<keyword evidence="8" id="KW-0472">Membrane</keyword>
<dbReference type="AlphaFoldDB" id="A0A024GGS2"/>
<gene>
    <name evidence="10" type="ORF">BN9_068490</name>
</gene>
<keyword evidence="2 7" id="KW-0378">Hydrolase</keyword>
<name>A0A024GGS2_9STRA</name>
<keyword evidence="8" id="KW-0812">Transmembrane</keyword>
<feature type="domain" description="Glycoside hydrolase family 5" evidence="9">
    <location>
        <begin position="169"/>
        <end position="501"/>
    </location>
</feature>
<evidence type="ECO:0000256" key="3">
    <source>
        <dbReference type="ARBA" id="ARBA00023001"/>
    </source>
</evidence>
<evidence type="ECO:0000256" key="8">
    <source>
        <dbReference type="SAM" id="Phobius"/>
    </source>
</evidence>
<proteinExistence type="inferred from homology"/>
<keyword evidence="5 7" id="KW-0326">Glycosidase</keyword>
<evidence type="ECO:0000256" key="2">
    <source>
        <dbReference type="ARBA" id="ARBA00022801"/>
    </source>
</evidence>
<dbReference type="InterPro" id="IPR001547">
    <property type="entry name" value="Glyco_hydro_5"/>
</dbReference>
<evidence type="ECO:0000256" key="1">
    <source>
        <dbReference type="ARBA" id="ARBA00005641"/>
    </source>
</evidence>
<sequence>MSYPRDSLIEKEMLSLYRYSCLSTEANSPRPSMSILTETNGIIRASCIDDNIRTSLEPTKYKGRIRTWPGLTLLLLLLGAAIFFIPFGAYKNRQARQEQARRAARFKFNRHKIRGGSELDVPDLVSDDGIVGNPKQYPATDCKLPNYLSKNGKLYAVADNGTEVPFTIKGINWFGMEELNAIPFGLWQNTNNGTTAYQIAAFLSGNNFNSVRLPLMIQHILTNQAPNPTLINRNENRAISISSYFSLLKSIIRALQYREISVVLSLHTLTVADTGGLWYNEEISYKDYLTAVDLVTSNLCSDEYWNVLGVDLKNEPFEATWGDGTETDFVKAAETIGNRMLAGCSKWLAFVEGVFESREAIIDGKLIEYNDWYGGGLAGAKNIGVHFNHHQKLVWAPHYYSSSVYPQDYFYAQPHRDETTGLLDAYIELSNKTLRKRIEGTMESMFGFLASKSGPALLMGEFGGLYSKDQHPKKTTQRTLDIIIDIISSPDWAGGFVWSLNPESIFQYSRPEEYGDFKEGLLKADWLSADENYLQALRKMDSMRHLQKLPCFSDDSSR</sequence>
<feature type="transmembrane region" description="Helical" evidence="8">
    <location>
        <begin position="70"/>
        <end position="90"/>
    </location>
</feature>
<comment type="caution">
    <text evidence="10">The sequence shown here is derived from an EMBL/GenBank/DDBJ whole genome shotgun (WGS) entry which is preliminary data.</text>
</comment>
<dbReference type="OrthoDB" id="442731at2759"/>
<organism evidence="10 11">
    <name type="scientific">Albugo candida</name>
    <dbReference type="NCBI Taxonomy" id="65357"/>
    <lineage>
        <taxon>Eukaryota</taxon>
        <taxon>Sar</taxon>
        <taxon>Stramenopiles</taxon>
        <taxon>Oomycota</taxon>
        <taxon>Peronosporomycetes</taxon>
        <taxon>Albuginales</taxon>
        <taxon>Albuginaceae</taxon>
        <taxon>Albugo</taxon>
    </lineage>
</organism>
<keyword evidence="4" id="KW-0119">Carbohydrate metabolism</keyword>
<dbReference type="SUPFAM" id="SSF51445">
    <property type="entry name" value="(Trans)glycosidases"/>
    <property type="match status" value="1"/>
</dbReference>
<dbReference type="Proteomes" id="UP000053237">
    <property type="component" value="Unassembled WGS sequence"/>
</dbReference>
<dbReference type="InParanoid" id="A0A024GGS2"/>
<dbReference type="PANTHER" id="PTHR35923">
    <property type="entry name" value="MAJOR EXTRACELLULAR ENDOGLUCANASE"/>
    <property type="match status" value="1"/>
</dbReference>
<dbReference type="InterPro" id="IPR017853">
    <property type="entry name" value="GH"/>
</dbReference>
<evidence type="ECO:0000256" key="5">
    <source>
        <dbReference type="ARBA" id="ARBA00023295"/>
    </source>
</evidence>
<accession>A0A024GGS2</accession>
<evidence type="ECO:0000313" key="11">
    <source>
        <dbReference type="Proteomes" id="UP000053237"/>
    </source>
</evidence>
<comment type="similarity">
    <text evidence="1 7">Belongs to the glycosyl hydrolase 5 (cellulase A) family.</text>
</comment>
<dbReference type="GO" id="GO:0004553">
    <property type="term" value="F:hydrolase activity, hydrolyzing O-glycosyl compounds"/>
    <property type="evidence" value="ECO:0007669"/>
    <property type="project" value="InterPro"/>
</dbReference>
<dbReference type="PANTHER" id="PTHR35923:SF2">
    <property type="entry name" value="ENDOGLUCANASE"/>
    <property type="match status" value="1"/>
</dbReference>
<evidence type="ECO:0000256" key="7">
    <source>
        <dbReference type="RuleBase" id="RU361153"/>
    </source>
</evidence>
<evidence type="ECO:0000259" key="9">
    <source>
        <dbReference type="Pfam" id="PF00150"/>
    </source>
</evidence>
<dbReference type="GO" id="GO:0030245">
    <property type="term" value="P:cellulose catabolic process"/>
    <property type="evidence" value="ECO:0007669"/>
    <property type="project" value="UniProtKB-KW"/>
</dbReference>
<reference evidence="10 11" key="1">
    <citation type="submission" date="2012-05" db="EMBL/GenBank/DDBJ databases">
        <title>Recombination and specialization in a pathogen metapopulation.</title>
        <authorList>
            <person name="Gardiner A."/>
            <person name="Kemen E."/>
            <person name="Schultz-Larsen T."/>
            <person name="MacLean D."/>
            <person name="Van Oosterhout C."/>
            <person name="Jones J.D.G."/>
        </authorList>
    </citation>
    <scope>NUCLEOTIDE SEQUENCE [LARGE SCALE GENOMIC DNA]</scope>
    <source>
        <strain evidence="10 11">Ac Nc2</strain>
    </source>
</reference>
<dbReference type="STRING" id="65357.A0A024GGS2"/>
<keyword evidence="11" id="KW-1185">Reference proteome</keyword>
<keyword evidence="3" id="KW-0136">Cellulose degradation</keyword>